<dbReference type="PANTHER" id="PTHR21294">
    <property type="entry name" value="ELECTRON TRANSFER FLAVOPROTEIN BETA-SUBUNIT"/>
    <property type="match status" value="1"/>
</dbReference>
<gene>
    <name evidence="3" type="primary">etfB</name>
    <name evidence="3" type="ordered locus">CSE_08530</name>
</gene>
<reference evidence="3 4" key="1">
    <citation type="submission" date="2011-01" db="EMBL/GenBank/DDBJ databases">
        <title>Whole genome sequence of Caldisericum exile AZM16c01.</title>
        <authorList>
            <person name="Narita-Yamada S."/>
            <person name="Kawakoshi A."/>
            <person name="Nakamura S."/>
            <person name="Sasagawa M."/>
            <person name="Fukada J."/>
            <person name="Sekine M."/>
            <person name="Kato Y."/>
            <person name="Fukai R."/>
            <person name="Sasaki K."/>
            <person name="Hanamaki A."/>
            <person name="Narita H."/>
            <person name="Konno Y."/>
            <person name="Mori K."/>
            <person name="Yamazaki S."/>
            <person name="Suzuki K."/>
            <person name="Fujita N."/>
        </authorList>
    </citation>
    <scope>NUCLEOTIDE SEQUENCE [LARGE SCALE GENOMIC DNA]</scope>
    <source>
        <strain evidence="4">DSM 21853 / NBRC 104410 / AZM16c01</strain>
    </source>
</reference>
<dbReference type="Gene3D" id="3.40.50.620">
    <property type="entry name" value="HUPs"/>
    <property type="match status" value="1"/>
</dbReference>
<dbReference type="RefSeq" id="WP_014453382.1">
    <property type="nucleotide sequence ID" value="NC_017096.1"/>
</dbReference>
<evidence type="ECO:0000313" key="4">
    <source>
        <dbReference type="Proteomes" id="UP000004793"/>
    </source>
</evidence>
<proteinExistence type="predicted"/>
<dbReference type="AlphaFoldDB" id="A0A7U6GEL7"/>
<evidence type="ECO:0000313" key="3">
    <source>
        <dbReference type="EMBL" id="BAL80979.1"/>
    </source>
</evidence>
<keyword evidence="1" id="KW-0249">Electron transport</keyword>
<organism evidence="3 4">
    <name type="scientific">Caldisericum exile (strain DSM 21853 / NBRC 104410 / AZM16c01)</name>
    <dbReference type="NCBI Taxonomy" id="511051"/>
    <lineage>
        <taxon>Bacteria</taxon>
        <taxon>Pseudomonadati</taxon>
        <taxon>Caldisericota/Cryosericota group</taxon>
        <taxon>Caldisericota</taxon>
        <taxon>Caldisericia</taxon>
        <taxon>Caldisericales</taxon>
        <taxon>Caldisericaceae</taxon>
        <taxon>Caldisericum</taxon>
    </lineage>
</organism>
<dbReference type="InterPro" id="IPR014730">
    <property type="entry name" value="ETF_a/b_N"/>
</dbReference>
<dbReference type="SUPFAM" id="SSF52402">
    <property type="entry name" value="Adenine nucleotide alpha hydrolases-like"/>
    <property type="match status" value="1"/>
</dbReference>
<protein>
    <submittedName>
        <fullName evidence="3">Electron transfer flavoprotein beta-subunit</fullName>
    </submittedName>
</protein>
<dbReference type="Pfam" id="PF01012">
    <property type="entry name" value="ETF"/>
    <property type="match status" value="1"/>
</dbReference>
<dbReference type="PANTHER" id="PTHR21294:SF17">
    <property type="entry name" value="PROTEIN FIXA"/>
    <property type="match status" value="1"/>
</dbReference>
<sequence>MKIVVLVKVIPKNIEFDKQLKRIKRSSESVINPTDFITLSAAIELKNKFGFYVDVVSMAPLSAKDVLSKLFDYGVDRVFLLSHMLFANSDVYATSNVISKFIQNFDNDYDYVFAHNFSSDGLTGVLPGEVASKLSILYISNVLQVDYESNFLVVDKLDKDEINRFRIKNKALVSFSNESKKKALPSLYYAFNPNEKTVEIFSNDVLKLDGSEVGSDGSKTIVKDIFDLRSNFQSDLITENGDKIIAEILSKEVQQ</sequence>
<dbReference type="KEGG" id="cex:CSE_08530"/>
<dbReference type="InterPro" id="IPR014729">
    <property type="entry name" value="Rossmann-like_a/b/a_fold"/>
</dbReference>
<name>A0A7U6GEL7_CALEA</name>
<dbReference type="Proteomes" id="UP000004793">
    <property type="component" value="Chromosome"/>
</dbReference>
<evidence type="ECO:0000259" key="2">
    <source>
        <dbReference type="SMART" id="SM00893"/>
    </source>
</evidence>
<dbReference type="GO" id="GO:0009055">
    <property type="term" value="F:electron transfer activity"/>
    <property type="evidence" value="ECO:0007669"/>
    <property type="project" value="InterPro"/>
</dbReference>
<dbReference type="OrthoDB" id="9804960at2"/>
<keyword evidence="1" id="KW-0813">Transport</keyword>
<accession>A0A7U6GEL7</accession>
<keyword evidence="4" id="KW-1185">Reference proteome</keyword>
<dbReference type="InterPro" id="IPR012255">
    <property type="entry name" value="ETF_b"/>
</dbReference>
<feature type="domain" description="Electron transfer flavoprotein alpha/beta-subunit N-terminal" evidence="2">
    <location>
        <begin position="20"/>
        <end position="210"/>
    </location>
</feature>
<dbReference type="SMART" id="SM00893">
    <property type="entry name" value="ETF"/>
    <property type="match status" value="1"/>
</dbReference>
<dbReference type="EMBL" id="AP012051">
    <property type="protein sequence ID" value="BAL80979.1"/>
    <property type="molecule type" value="Genomic_DNA"/>
</dbReference>
<evidence type="ECO:0000256" key="1">
    <source>
        <dbReference type="ARBA" id="ARBA00022982"/>
    </source>
</evidence>